<keyword evidence="5" id="KW-0287">Flowering</keyword>
<dbReference type="GO" id="GO:0009908">
    <property type="term" value="P:flower development"/>
    <property type="evidence" value="ECO:0007669"/>
    <property type="project" value="UniProtKB-KW"/>
</dbReference>
<keyword evidence="2" id="KW-0217">Developmental protein</keyword>
<evidence type="ECO:0000256" key="1">
    <source>
        <dbReference type="ARBA" id="ARBA00005405"/>
    </source>
</evidence>
<organism evidence="8 9">
    <name type="scientific">Aquilegia coerulea</name>
    <name type="common">Rocky mountain columbine</name>
    <dbReference type="NCBI Taxonomy" id="218851"/>
    <lineage>
        <taxon>Eukaryota</taxon>
        <taxon>Viridiplantae</taxon>
        <taxon>Streptophyta</taxon>
        <taxon>Embryophyta</taxon>
        <taxon>Tracheophyta</taxon>
        <taxon>Spermatophyta</taxon>
        <taxon>Magnoliopsida</taxon>
        <taxon>Ranunculales</taxon>
        <taxon>Ranunculaceae</taxon>
        <taxon>Thalictroideae</taxon>
        <taxon>Aquilegia</taxon>
    </lineage>
</organism>
<evidence type="ECO:0000256" key="4">
    <source>
        <dbReference type="ARBA" id="ARBA00023054"/>
    </source>
</evidence>
<keyword evidence="9" id="KW-1185">Reference proteome</keyword>
<reference evidence="8 9" key="1">
    <citation type="submission" date="2017-09" db="EMBL/GenBank/DDBJ databases">
        <title>WGS assembly of Aquilegia coerulea Goldsmith.</title>
        <authorList>
            <person name="Hodges S."/>
            <person name="Kramer E."/>
            <person name="Nordborg M."/>
            <person name="Tomkins J."/>
            <person name="Borevitz J."/>
            <person name="Derieg N."/>
            <person name="Yan J."/>
            <person name="Mihaltcheva S."/>
            <person name="Hayes R.D."/>
            <person name="Rokhsar D."/>
        </authorList>
    </citation>
    <scope>NUCLEOTIDE SEQUENCE [LARGE SCALE GENOMIC DNA]</scope>
    <source>
        <strain evidence="9">cv. Goldsmith</strain>
    </source>
</reference>
<evidence type="ECO:0000256" key="5">
    <source>
        <dbReference type="ARBA" id="ARBA00023089"/>
    </source>
</evidence>
<dbReference type="OrthoDB" id="1928946at2759"/>
<evidence type="ECO:0000256" key="6">
    <source>
        <dbReference type="SAM" id="Coils"/>
    </source>
</evidence>
<dbReference type="STRING" id="218851.A0A2G5CFI4"/>
<dbReference type="PANTHER" id="PTHR33405">
    <property type="entry name" value="PROTEIN FLX-LIKE 2"/>
    <property type="match status" value="1"/>
</dbReference>
<dbReference type="InterPro" id="IPR040353">
    <property type="entry name" value="FLX/FLX-like"/>
</dbReference>
<evidence type="ECO:0000256" key="2">
    <source>
        <dbReference type="ARBA" id="ARBA00022473"/>
    </source>
</evidence>
<dbReference type="EMBL" id="KZ305074">
    <property type="protein sequence ID" value="PIA30011.1"/>
    <property type="molecule type" value="Genomic_DNA"/>
</dbReference>
<comment type="similarity">
    <text evidence="1">Belongs to the FLX family.</text>
</comment>
<accession>A0A2G5CFI4</accession>
<feature type="region of interest" description="Disordered" evidence="7">
    <location>
        <begin position="1"/>
        <end position="26"/>
    </location>
</feature>
<keyword evidence="4 6" id="KW-0175">Coiled coil</keyword>
<dbReference type="FunCoup" id="A0A2G5CFI4">
    <property type="interactions" value="8"/>
</dbReference>
<dbReference type="GO" id="GO:0030154">
    <property type="term" value="P:cell differentiation"/>
    <property type="evidence" value="ECO:0007669"/>
    <property type="project" value="UniProtKB-KW"/>
</dbReference>
<proteinExistence type="inferred from homology"/>
<evidence type="ECO:0000313" key="8">
    <source>
        <dbReference type="EMBL" id="PIA30010.1"/>
    </source>
</evidence>
<dbReference type="Proteomes" id="UP000230069">
    <property type="component" value="Unassembled WGS sequence"/>
</dbReference>
<dbReference type="AlphaFoldDB" id="A0A2G5CFI4"/>
<evidence type="ECO:0000256" key="3">
    <source>
        <dbReference type="ARBA" id="ARBA00022782"/>
    </source>
</evidence>
<feature type="coiled-coil region" evidence="6">
    <location>
        <begin position="162"/>
        <end position="206"/>
    </location>
</feature>
<dbReference type="PANTHER" id="PTHR33405:SF7">
    <property type="entry name" value="PROTEIN FLX-LIKE 1"/>
    <property type="match status" value="1"/>
</dbReference>
<keyword evidence="3" id="KW-0221">Differentiation</keyword>
<gene>
    <name evidence="8" type="ORF">AQUCO_05700009v1</name>
</gene>
<dbReference type="EMBL" id="KZ305074">
    <property type="protein sequence ID" value="PIA30010.1"/>
    <property type="molecule type" value="Genomic_DNA"/>
</dbReference>
<evidence type="ECO:0000313" key="9">
    <source>
        <dbReference type="Proteomes" id="UP000230069"/>
    </source>
</evidence>
<evidence type="ECO:0008006" key="10">
    <source>
        <dbReference type="Google" id="ProtNLM"/>
    </source>
</evidence>
<sequence>MAGRNHRGLKGPPIHEQPPFGRLQTMPHHHPAILEEMREVAQFGGRRGGGGGDHGHQMLPPHHPVFIEERLAAQHQEIQGLLGDNQRLAATHVALKQELEAATHELQRMAHIADSLHAEKDIQLREVYEKSMKMEAEIHGIEGMKAEVIQVRSDVQKLSVVRQELTTQVQGLSQDLTRVNADLQKVPALRADIETMKQELERARVAIDYERKGHAERYDKGQAMENNLILIAREVEKLRAEVANGEMRVRAAASVGNPGYSGNYTNPEPGYGGNPYSSGYGMNPVQNAAEGAAQYGPGPAAWGGYDMQRAPGHR</sequence>
<name>A0A2G5CFI4_AQUCA</name>
<protein>
    <recommendedName>
        <fullName evidence="10">Protein FLX-like 1</fullName>
    </recommendedName>
</protein>
<evidence type="ECO:0000256" key="7">
    <source>
        <dbReference type="SAM" id="MobiDB-lite"/>
    </source>
</evidence>